<name>A0A915BMS9_PARUN</name>
<dbReference type="WBParaSite" id="PgR045_g079_t01">
    <property type="protein sequence ID" value="PgR045_g079_t01"/>
    <property type="gene ID" value="PgR045_g079"/>
</dbReference>
<evidence type="ECO:0000313" key="1">
    <source>
        <dbReference type="Proteomes" id="UP000887569"/>
    </source>
</evidence>
<dbReference type="AlphaFoldDB" id="A0A915BMS9"/>
<accession>A0A915BMS9</accession>
<keyword evidence="1" id="KW-1185">Reference proteome</keyword>
<organism evidence="1 2">
    <name type="scientific">Parascaris univalens</name>
    <name type="common">Nematode worm</name>
    <dbReference type="NCBI Taxonomy" id="6257"/>
    <lineage>
        <taxon>Eukaryota</taxon>
        <taxon>Metazoa</taxon>
        <taxon>Ecdysozoa</taxon>
        <taxon>Nematoda</taxon>
        <taxon>Chromadorea</taxon>
        <taxon>Rhabditida</taxon>
        <taxon>Spirurina</taxon>
        <taxon>Ascaridomorpha</taxon>
        <taxon>Ascaridoidea</taxon>
        <taxon>Ascarididae</taxon>
        <taxon>Parascaris</taxon>
    </lineage>
</organism>
<sequence>RDCFYVKQFLRDEPPTLQRIALRVDLKSTSNSNQYHW</sequence>
<evidence type="ECO:0000313" key="2">
    <source>
        <dbReference type="WBParaSite" id="PgR045_g079_t01"/>
    </source>
</evidence>
<reference evidence="2" key="1">
    <citation type="submission" date="2022-11" db="UniProtKB">
        <authorList>
            <consortium name="WormBaseParasite"/>
        </authorList>
    </citation>
    <scope>IDENTIFICATION</scope>
</reference>
<protein>
    <submittedName>
        <fullName evidence="2">Uncharacterized protein</fullName>
    </submittedName>
</protein>
<proteinExistence type="predicted"/>
<dbReference type="Proteomes" id="UP000887569">
    <property type="component" value="Unplaced"/>
</dbReference>